<name>A0A3Q9UT44_9MICO</name>
<evidence type="ECO:0000313" key="2">
    <source>
        <dbReference type="EMBL" id="AZZ52566.1"/>
    </source>
</evidence>
<dbReference type="KEGG" id="rfs:C1I64_11275"/>
<organism evidence="2 3">
    <name type="scientific">Rathayibacter festucae DSM 15932</name>
    <dbReference type="NCBI Taxonomy" id="1328866"/>
    <lineage>
        <taxon>Bacteria</taxon>
        <taxon>Bacillati</taxon>
        <taxon>Actinomycetota</taxon>
        <taxon>Actinomycetes</taxon>
        <taxon>Micrococcales</taxon>
        <taxon>Microbacteriaceae</taxon>
        <taxon>Rathayibacter</taxon>
    </lineage>
</organism>
<feature type="compositionally biased region" description="Basic and acidic residues" evidence="1">
    <location>
        <begin position="43"/>
        <end position="64"/>
    </location>
</feature>
<evidence type="ECO:0000256" key="1">
    <source>
        <dbReference type="SAM" id="MobiDB-lite"/>
    </source>
</evidence>
<dbReference type="EMBL" id="CP028137">
    <property type="protein sequence ID" value="AZZ52566.1"/>
    <property type="molecule type" value="Genomic_DNA"/>
</dbReference>
<reference evidence="2 3" key="1">
    <citation type="submission" date="2018-03" db="EMBL/GenBank/DDBJ databases">
        <title>Bacteriophage NCPPB3778 and a type I-E CRISPR drive the evolution of the US Biological Select Agent, Rathayibacter toxicus.</title>
        <authorList>
            <person name="Davis E.W.II."/>
            <person name="Tabima J.F."/>
            <person name="Weisberg A.J."/>
            <person name="Dantas Lopes L."/>
            <person name="Wiseman M.S."/>
            <person name="Wiseman M.S."/>
            <person name="Pupko T."/>
            <person name="Belcher M.S."/>
            <person name="Sechler A.J."/>
            <person name="Tancos M.A."/>
            <person name="Schroeder B.K."/>
            <person name="Murray T.D."/>
            <person name="Luster D.G."/>
            <person name="Schneider W.L."/>
            <person name="Rogers E."/>
            <person name="Andreote F.D."/>
            <person name="Grunwald N.J."/>
            <person name="Putnam M.L."/>
            <person name="Chang J.H."/>
        </authorList>
    </citation>
    <scope>NUCLEOTIDE SEQUENCE [LARGE SCALE GENOMIC DNA]</scope>
    <source>
        <strain evidence="2 3">DSM 15932</strain>
    </source>
</reference>
<feature type="compositionally biased region" description="Basic and acidic residues" evidence="1">
    <location>
        <begin position="1"/>
        <end position="36"/>
    </location>
</feature>
<sequence>MSSTDLHAEHDLTDHQHGDGCGHTTVQHDDHVDYAHGTHRHALHGDHYDEHGAHAEHVAAADQS</sequence>
<feature type="region of interest" description="Disordered" evidence="1">
    <location>
        <begin position="1"/>
        <end position="64"/>
    </location>
</feature>
<dbReference type="RefSeq" id="WP_127887260.1">
    <property type="nucleotide sequence ID" value="NZ_CP028137.1"/>
</dbReference>
<dbReference type="Proteomes" id="UP000285317">
    <property type="component" value="Chromosome"/>
</dbReference>
<protein>
    <submittedName>
        <fullName evidence="2">Zinc transporter permease</fullName>
    </submittedName>
</protein>
<gene>
    <name evidence="2" type="ORF">C1I64_11275</name>
</gene>
<dbReference type="AlphaFoldDB" id="A0A3Q9UT44"/>
<evidence type="ECO:0000313" key="3">
    <source>
        <dbReference type="Proteomes" id="UP000285317"/>
    </source>
</evidence>
<accession>A0A3Q9UT44</accession>
<proteinExistence type="predicted"/>